<protein>
    <recommendedName>
        <fullName evidence="3">DUF4258 domain-containing protein</fullName>
    </recommendedName>
</protein>
<dbReference type="EMBL" id="JADOET010000003">
    <property type="protein sequence ID" value="MBF8149268.1"/>
    <property type="molecule type" value="Genomic_DNA"/>
</dbReference>
<organism evidence="1 2">
    <name type="scientific">Winogradskyella marina</name>
    <dbReference type="NCBI Taxonomy" id="2785530"/>
    <lineage>
        <taxon>Bacteria</taxon>
        <taxon>Pseudomonadati</taxon>
        <taxon>Bacteroidota</taxon>
        <taxon>Flavobacteriia</taxon>
        <taxon>Flavobacteriales</taxon>
        <taxon>Flavobacteriaceae</taxon>
        <taxon>Winogradskyella</taxon>
    </lineage>
</organism>
<gene>
    <name evidence="1" type="ORF">ITJ86_05135</name>
</gene>
<sequence length="130" mass="14948">MKSQTNFNGIEKTTLTWEVRDEDLNISENLTFIHSRHSFKRANKRNINNTCIALTIEYGIAFFKQGLIFYVLGDKVPDIIRKKLGKGNLNLIVVVSGNSNIILTCYRSKNPFKHIKKKQKNLAKQFDFAA</sequence>
<dbReference type="RefSeq" id="WP_195870551.1">
    <property type="nucleotide sequence ID" value="NZ_JADOET010000003.1"/>
</dbReference>
<evidence type="ECO:0008006" key="3">
    <source>
        <dbReference type="Google" id="ProtNLM"/>
    </source>
</evidence>
<dbReference type="Proteomes" id="UP000611215">
    <property type="component" value="Unassembled WGS sequence"/>
</dbReference>
<accession>A0ABS0EG82</accession>
<keyword evidence="2" id="KW-1185">Reference proteome</keyword>
<evidence type="ECO:0000313" key="2">
    <source>
        <dbReference type="Proteomes" id="UP000611215"/>
    </source>
</evidence>
<reference evidence="1 2" key="1">
    <citation type="submission" date="2020-11" db="EMBL/GenBank/DDBJ databases">
        <title>Winogradskyella marina sp. nov., isolated from marine sediment.</title>
        <authorList>
            <person name="Bo J."/>
            <person name="Wang S."/>
            <person name="Song X."/>
            <person name="Du Z."/>
        </authorList>
    </citation>
    <scope>NUCLEOTIDE SEQUENCE [LARGE SCALE GENOMIC DNA]</scope>
    <source>
        <strain evidence="1 2">F6397</strain>
    </source>
</reference>
<name>A0ABS0EG82_9FLAO</name>
<evidence type="ECO:0000313" key="1">
    <source>
        <dbReference type="EMBL" id="MBF8149268.1"/>
    </source>
</evidence>
<comment type="caution">
    <text evidence="1">The sequence shown here is derived from an EMBL/GenBank/DDBJ whole genome shotgun (WGS) entry which is preliminary data.</text>
</comment>
<proteinExistence type="predicted"/>